<dbReference type="GO" id="GO:0005739">
    <property type="term" value="C:mitochondrion"/>
    <property type="evidence" value="ECO:0007669"/>
    <property type="project" value="TreeGrafter"/>
</dbReference>
<dbReference type="PANTHER" id="PTHR19372:SF7">
    <property type="entry name" value="SULFITE OXIDASE, MITOCHONDRIAL"/>
    <property type="match status" value="1"/>
</dbReference>
<feature type="domain" description="Moybdenum cofactor oxidoreductase dimerisation" evidence="8">
    <location>
        <begin position="260"/>
        <end position="385"/>
    </location>
</feature>
<dbReference type="InterPro" id="IPR005066">
    <property type="entry name" value="MoCF_OxRdtse_dimer"/>
</dbReference>
<dbReference type="Gene3D" id="2.60.40.650">
    <property type="match status" value="1"/>
</dbReference>
<feature type="domain" description="Oxidoreductase molybdopterin-binding" evidence="7">
    <location>
        <begin position="51"/>
        <end position="233"/>
    </location>
</feature>
<evidence type="ECO:0000256" key="3">
    <source>
        <dbReference type="ARBA" id="ARBA00022617"/>
    </source>
</evidence>
<organism evidence="9 10">
    <name type="scientific">Sanghuangporus baumii</name>
    <name type="common">Phellinus baumii</name>
    <dbReference type="NCBI Taxonomy" id="108892"/>
    <lineage>
        <taxon>Eukaryota</taxon>
        <taxon>Fungi</taxon>
        <taxon>Dikarya</taxon>
        <taxon>Basidiomycota</taxon>
        <taxon>Agaricomycotina</taxon>
        <taxon>Agaricomycetes</taxon>
        <taxon>Hymenochaetales</taxon>
        <taxon>Hymenochaetaceae</taxon>
        <taxon>Sanghuangporus</taxon>
    </lineage>
</organism>
<dbReference type="AlphaFoldDB" id="A0A9Q5N4U0"/>
<dbReference type="InterPro" id="IPR036374">
    <property type="entry name" value="OxRdtase_Mopterin-bd_sf"/>
</dbReference>
<reference evidence="9" key="1">
    <citation type="submission" date="2016-06" db="EMBL/GenBank/DDBJ databases">
        <title>Draft Genome sequence of the fungus Inonotus baumii.</title>
        <authorList>
            <person name="Zhu H."/>
            <person name="Lin W."/>
        </authorList>
    </citation>
    <scope>NUCLEOTIDE SEQUENCE</scope>
    <source>
        <strain evidence="9">821</strain>
    </source>
</reference>
<keyword evidence="4" id="KW-0479">Metal-binding</keyword>
<dbReference type="OrthoDB" id="10051395at2759"/>
<dbReference type="Gene3D" id="3.90.420.10">
    <property type="entry name" value="Oxidoreductase, molybdopterin-binding domain"/>
    <property type="match status" value="1"/>
</dbReference>
<dbReference type="FunFam" id="3.90.420.10:FF:000002">
    <property type="entry name" value="sulfite oxidase, mitochondrial"/>
    <property type="match status" value="1"/>
</dbReference>
<proteinExistence type="predicted"/>
<dbReference type="PANTHER" id="PTHR19372">
    <property type="entry name" value="SULFITE REDUCTASE"/>
    <property type="match status" value="1"/>
</dbReference>
<evidence type="ECO:0000256" key="4">
    <source>
        <dbReference type="ARBA" id="ARBA00022723"/>
    </source>
</evidence>
<dbReference type="Proteomes" id="UP000757232">
    <property type="component" value="Unassembled WGS sequence"/>
</dbReference>
<dbReference type="GO" id="GO:0030151">
    <property type="term" value="F:molybdenum ion binding"/>
    <property type="evidence" value="ECO:0007669"/>
    <property type="project" value="InterPro"/>
</dbReference>
<dbReference type="PROSITE" id="PS00559">
    <property type="entry name" value="MOLYBDOPTERIN_EUK"/>
    <property type="match status" value="1"/>
</dbReference>
<dbReference type="Pfam" id="PF03404">
    <property type="entry name" value="Mo-co_dimer"/>
    <property type="match status" value="1"/>
</dbReference>
<evidence type="ECO:0000256" key="1">
    <source>
        <dbReference type="ARBA" id="ARBA00001924"/>
    </source>
</evidence>
<evidence type="ECO:0000313" key="10">
    <source>
        <dbReference type="Proteomes" id="UP000757232"/>
    </source>
</evidence>
<dbReference type="InterPro" id="IPR022407">
    <property type="entry name" value="OxRdtase_Mopterin_BS"/>
</dbReference>
<dbReference type="GO" id="GO:0008482">
    <property type="term" value="F:sulfite oxidase activity"/>
    <property type="evidence" value="ECO:0007669"/>
    <property type="project" value="TreeGrafter"/>
</dbReference>
<evidence type="ECO:0000256" key="6">
    <source>
        <dbReference type="ARBA" id="ARBA00023004"/>
    </source>
</evidence>
<comment type="caution">
    <text evidence="9">The sequence shown here is derived from an EMBL/GenBank/DDBJ whole genome shotgun (WGS) entry which is preliminary data.</text>
</comment>
<keyword evidence="5" id="KW-0560">Oxidoreductase</keyword>
<dbReference type="GO" id="GO:0020037">
    <property type="term" value="F:heme binding"/>
    <property type="evidence" value="ECO:0007669"/>
    <property type="project" value="TreeGrafter"/>
</dbReference>
<accession>A0A9Q5N4U0</accession>
<dbReference type="Pfam" id="PF00174">
    <property type="entry name" value="Oxidored_molyb"/>
    <property type="match status" value="1"/>
</dbReference>
<dbReference type="GO" id="GO:0006790">
    <property type="term" value="P:sulfur compound metabolic process"/>
    <property type="evidence" value="ECO:0007669"/>
    <property type="project" value="TreeGrafter"/>
</dbReference>
<sequence length="392" mass="43860">MGGQDMVFSHEVPHVDGLIVRAVQPFNAEPPPSALVEFKYTPEELIYCRNHSPVYELDEDTYTVTIDSVDGMLPKSIEIKYKDLKNDFPYAEVVAALQCAGNRRKEMGEIKPVRGVTWDCGVIANCCWGGVRLRDVLLRAGIDDSWSMEGLHVWFASHVSVCQDDSYYGGSIPLSKAIDPEGDVLLAFDMNSQSLSPDHGYPLRIVVPGYTGVRWVKWADRITIARDESPNFYQQRDYKILPPSCETVEQAAPLWRTVPAIDALPINSVIGSINEVPGEEGKIRLKGYAMGHGGPGRQIARVQVAIAPSDDSDEQWADANITYQEGKWSWTLWDCVLDLNEAKESIERIGGKNEVTVFCRAIDESEVVQKKECAWNMRGVAFNAYGKAIWRR</sequence>
<comment type="cofactor">
    <cofactor evidence="1">
        <name>Mo-molybdopterin</name>
        <dbReference type="ChEBI" id="CHEBI:71302"/>
    </cofactor>
</comment>
<evidence type="ECO:0000256" key="2">
    <source>
        <dbReference type="ARBA" id="ARBA00022505"/>
    </source>
</evidence>
<keyword evidence="2" id="KW-0500">Molybdenum</keyword>
<dbReference type="InterPro" id="IPR014756">
    <property type="entry name" value="Ig_E-set"/>
</dbReference>
<evidence type="ECO:0000313" key="9">
    <source>
        <dbReference type="EMBL" id="OCB85336.1"/>
    </source>
</evidence>
<dbReference type="SUPFAM" id="SSF56524">
    <property type="entry name" value="Oxidoreductase molybdopterin-binding domain"/>
    <property type="match status" value="1"/>
</dbReference>
<gene>
    <name evidence="9" type="ORF">A7U60_g7642</name>
</gene>
<evidence type="ECO:0000256" key="5">
    <source>
        <dbReference type="ARBA" id="ARBA00023002"/>
    </source>
</evidence>
<protein>
    <submittedName>
        <fullName evidence="9">Molybdopterin binding oxidoreductase</fullName>
    </submittedName>
</protein>
<keyword evidence="3" id="KW-0349">Heme</keyword>
<dbReference type="PRINTS" id="PR00407">
    <property type="entry name" value="EUMOPTERIN"/>
</dbReference>
<dbReference type="GO" id="GO:0043546">
    <property type="term" value="F:molybdopterin cofactor binding"/>
    <property type="evidence" value="ECO:0007669"/>
    <property type="project" value="InterPro"/>
</dbReference>
<name>A0A9Q5N4U0_SANBA</name>
<dbReference type="EMBL" id="LNZH02000210">
    <property type="protein sequence ID" value="OCB85336.1"/>
    <property type="molecule type" value="Genomic_DNA"/>
</dbReference>
<keyword evidence="6" id="KW-0408">Iron</keyword>
<dbReference type="SUPFAM" id="SSF81296">
    <property type="entry name" value="E set domains"/>
    <property type="match status" value="1"/>
</dbReference>
<keyword evidence="10" id="KW-1185">Reference proteome</keyword>
<evidence type="ECO:0000259" key="8">
    <source>
        <dbReference type="Pfam" id="PF03404"/>
    </source>
</evidence>
<dbReference type="InterPro" id="IPR008335">
    <property type="entry name" value="Mopterin_OxRdtase_euk"/>
</dbReference>
<dbReference type="InterPro" id="IPR000572">
    <property type="entry name" value="OxRdtase_Mopterin-bd_dom"/>
</dbReference>
<evidence type="ECO:0000259" key="7">
    <source>
        <dbReference type="Pfam" id="PF00174"/>
    </source>
</evidence>